<dbReference type="AlphaFoldDB" id="A0A1I4CQA0"/>
<proteinExistence type="predicted"/>
<dbReference type="InterPro" id="IPR013785">
    <property type="entry name" value="Aldolase_TIM"/>
</dbReference>
<dbReference type="Gene3D" id="3.20.20.70">
    <property type="entry name" value="Aldolase class I"/>
    <property type="match status" value="1"/>
</dbReference>
<sequence length="47" mass="4850">MPREQIDDAVGRFTDAARRAPAAGFEVAGIHGAHGRPRGPRPVGATG</sequence>
<keyword evidence="2" id="KW-1185">Reference proteome</keyword>
<gene>
    <name evidence="1" type="ORF">SAMN05192584_109100</name>
</gene>
<organism evidence="1 2">
    <name type="scientific">Streptomyces pini</name>
    <dbReference type="NCBI Taxonomy" id="1520580"/>
    <lineage>
        <taxon>Bacteria</taxon>
        <taxon>Bacillati</taxon>
        <taxon>Actinomycetota</taxon>
        <taxon>Actinomycetes</taxon>
        <taxon>Kitasatosporales</taxon>
        <taxon>Streptomycetaceae</taxon>
        <taxon>Streptomyces</taxon>
    </lineage>
</organism>
<name>A0A1I4CQA0_9ACTN</name>
<evidence type="ECO:0000313" key="1">
    <source>
        <dbReference type="EMBL" id="SFK83432.1"/>
    </source>
</evidence>
<dbReference type="SUPFAM" id="SSF51395">
    <property type="entry name" value="FMN-linked oxidoreductases"/>
    <property type="match status" value="1"/>
</dbReference>
<accession>A0A1I4CQA0</accession>
<evidence type="ECO:0000313" key="2">
    <source>
        <dbReference type="Proteomes" id="UP000198928"/>
    </source>
</evidence>
<protein>
    <submittedName>
        <fullName evidence="1">NADH:flavin oxidoreductase / NADH oxidase family protein</fullName>
    </submittedName>
</protein>
<dbReference type="Proteomes" id="UP000198928">
    <property type="component" value="Unassembled WGS sequence"/>
</dbReference>
<reference evidence="2" key="1">
    <citation type="submission" date="2016-10" db="EMBL/GenBank/DDBJ databases">
        <authorList>
            <person name="Varghese N."/>
            <person name="Submissions S."/>
        </authorList>
    </citation>
    <scope>NUCLEOTIDE SEQUENCE [LARGE SCALE GENOMIC DNA]</scope>
    <source>
        <strain evidence="2">PL19</strain>
    </source>
</reference>
<dbReference type="EMBL" id="FOSG01000009">
    <property type="protein sequence ID" value="SFK83432.1"/>
    <property type="molecule type" value="Genomic_DNA"/>
</dbReference>